<dbReference type="Gene3D" id="2.115.10.20">
    <property type="entry name" value="Glycosyl hydrolase domain, family 43"/>
    <property type="match status" value="1"/>
</dbReference>
<evidence type="ECO:0000256" key="6">
    <source>
        <dbReference type="RuleBase" id="RU361187"/>
    </source>
</evidence>
<dbReference type="GO" id="GO:0005975">
    <property type="term" value="P:carbohydrate metabolic process"/>
    <property type="evidence" value="ECO:0007669"/>
    <property type="project" value="InterPro"/>
</dbReference>
<feature type="active site" description="Proton donor" evidence="4">
    <location>
        <position position="209"/>
    </location>
</feature>
<proteinExistence type="inferred from homology"/>
<dbReference type="CDD" id="cd09000">
    <property type="entry name" value="GH43_SXA-like"/>
    <property type="match status" value="1"/>
</dbReference>
<accession>A0A239DLF8</accession>
<dbReference type="PANTHER" id="PTHR42812">
    <property type="entry name" value="BETA-XYLOSIDASE"/>
    <property type="match status" value="1"/>
</dbReference>
<dbReference type="InterPro" id="IPR041542">
    <property type="entry name" value="GH43_C2"/>
</dbReference>
<evidence type="ECO:0000313" key="10">
    <source>
        <dbReference type="Proteomes" id="UP000198280"/>
    </source>
</evidence>
<protein>
    <submittedName>
        <fullName evidence="9">Xylan 1,4-beta-xylosidase</fullName>
    </submittedName>
</protein>
<dbReference type="RefSeq" id="WP_089223611.1">
    <property type="nucleotide sequence ID" value="NZ_FZOF01000005.1"/>
</dbReference>
<evidence type="ECO:0000256" key="3">
    <source>
        <dbReference type="ARBA" id="ARBA00023295"/>
    </source>
</evidence>
<dbReference type="InterPro" id="IPR051795">
    <property type="entry name" value="Glycosyl_Hydrlase_43"/>
</dbReference>
<evidence type="ECO:0000313" key="9">
    <source>
        <dbReference type="EMBL" id="SNS32523.1"/>
    </source>
</evidence>
<feature type="region of interest" description="Disordered" evidence="7">
    <location>
        <begin position="369"/>
        <end position="391"/>
    </location>
</feature>
<dbReference type="InterPro" id="IPR013320">
    <property type="entry name" value="ConA-like_dom_sf"/>
</dbReference>
<feature type="region of interest" description="Disordered" evidence="7">
    <location>
        <begin position="317"/>
        <end position="348"/>
    </location>
</feature>
<dbReference type="GO" id="GO:0004553">
    <property type="term" value="F:hydrolase activity, hydrolyzing O-glycosyl compounds"/>
    <property type="evidence" value="ECO:0007669"/>
    <property type="project" value="InterPro"/>
</dbReference>
<evidence type="ECO:0000256" key="7">
    <source>
        <dbReference type="SAM" id="MobiDB-lite"/>
    </source>
</evidence>
<name>A0A239DLF8_9ACTN</name>
<dbReference type="InterPro" id="IPR023296">
    <property type="entry name" value="Glyco_hydro_beta-prop_sf"/>
</dbReference>
<dbReference type="AlphaFoldDB" id="A0A239DLF8"/>
<dbReference type="InterPro" id="IPR006710">
    <property type="entry name" value="Glyco_hydro_43"/>
</dbReference>
<dbReference type="PANTHER" id="PTHR42812:SF12">
    <property type="entry name" value="BETA-XYLOSIDASE-RELATED"/>
    <property type="match status" value="1"/>
</dbReference>
<evidence type="ECO:0000256" key="1">
    <source>
        <dbReference type="ARBA" id="ARBA00009865"/>
    </source>
</evidence>
<sequence length="566" mass="61000">MTAAVPATGNPVPAPDDRRAVIRNPVLTGFHPDPSLLRVGPDYYLATSTFEWLPGVTLHHSRDLVHWEPLGGALTEERLLDLTGVPDSGGVWAPCLSYADGLFHLVYSDVKSLAGAYKDVHNHVVTAPAPTGPWSDPVPVAGHGFDPSLFHDTGPGGSGRSWLLWLEWDHRPGNDPFAGILLQEWDRAGRRLRGPVHRIFTGTALGRTEGPHLYRRDGWHYLVTAEGGTSWEHAVTVARSREVTGPYAPDPAGPMLTSHGDDGLALQKAGHGSLVETPDGDWYLAHLTARPLTPRGACVLGRETALQRVRWTADGWPRVTGDAGPGRPARRVPAPPAPAEVTAAPRSAPYGGFPGAEWMTLRRHPDPTWLSPADGSGGLRLRGGESLSSRHRQSLVARRQQHTRFRFEATVSFAPDSPRQMAGVVHLYNTRLWHYAHLTSDAGHGRVLRLAVCDRGRYSEPAGPVPVPGEGPLRLRLSGRGAEASFAWWDESARGWRPLGPALDAGRLSDEYATVGDADGHFSSWGFTGAFVGVCAQDLTGGRLGADFTGLEYEGDPQPDTDGGAP</sequence>
<dbReference type="OrthoDB" id="9801455at2"/>
<dbReference type="Gene3D" id="2.60.120.200">
    <property type="match status" value="1"/>
</dbReference>
<keyword evidence="10" id="KW-1185">Reference proteome</keyword>
<dbReference type="SUPFAM" id="SSF75005">
    <property type="entry name" value="Arabinanase/levansucrase/invertase"/>
    <property type="match status" value="1"/>
</dbReference>
<evidence type="ECO:0000259" key="8">
    <source>
        <dbReference type="Pfam" id="PF17851"/>
    </source>
</evidence>
<reference evidence="9 10" key="1">
    <citation type="submission" date="2017-06" db="EMBL/GenBank/DDBJ databases">
        <authorList>
            <person name="Kim H.J."/>
            <person name="Triplett B.A."/>
        </authorList>
    </citation>
    <scope>NUCLEOTIDE SEQUENCE [LARGE SCALE GENOMIC DNA]</scope>
    <source>
        <strain evidence="9 10">CGMCC 4.1858</strain>
    </source>
</reference>
<dbReference type="Pfam" id="PF04616">
    <property type="entry name" value="Glyco_hydro_43"/>
    <property type="match status" value="1"/>
</dbReference>
<dbReference type="Pfam" id="PF17851">
    <property type="entry name" value="GH43_C2"/>
    <property type="match status" value="1"/>
</dbReference>
<evidence type="ECO:0000256" key="4">
    <source>
        <dbReference type="PIRSR" id="PIRSR606710-1"/>
    </source>
</evidence>
<keyword evidence="2 6" id="KW-0378">Hydrolase</keyword>
<feature type="domain" description="Beta-xylosidase C-terminal Concanavalin A-like" evidence="8">
    <location>
        <begin position="355"/>
        <end position="554"/>
    </location>
</feature>
<keyword evidence="3 6" id="KW-0326">Glycosidase</keyword>
<feature type="site" description="Important for catalytic activity, responsible for pKa modulation of the active site Glu and correct orientation of both the proton donor and substrate" evidence="5">
    <location>
        <position position="146"/>
    </location>
</feature>
<gene>
    <name evidence="9" type="ORF">SAMN05216252_10517</name>
</gene>
<organism evidence="9 10">
    <name type="scientific">Actinacidiphila glaucinigra</name>
    <dbReference type="NCBI Taxonomy" id="235986"/>
    <lineage>
        <taxon>Bacteria</taxon>
        <taxon>Bacillati</taxon>
        <taxon>Actinomycetota</taxon>
        <taxon>Actinomycetes</taxon>
        <taxon>Kitasatosporales</taxon>
        <taxon>Streptomycetaceae</taxon>
        <taxon>Actinacidiphila</taxon>
    </lineage>
</organism>
<feature type="active site" description="Proton acceptor" evidence="4">
    <location>
        <position position="33"/>
    </location>
</feature>
<evidence type="ECO:0000256" key="5">
    <source>
        <dbReference type="PIRSR" id="PIRSR606710-2"/>
    </source>
</evidence>
<evidence type="ECO:0000256" key="2">
    <source>
        <dbReference type="ARBA" id="ARBA00022801"/>
    </source>
</evidence>
<comment type="similarity">
    <text evidence="1 6">Belongs to the glycosyl hydrolase 43 family.</text>
</comment>
<dbReference type="Proteomes" id="UP000198280">
    <property type="component" value="Unassembled WGS sequence"/>
</dbReference>
<dbReference type="EMBL" id="FZOF01000005">
    <property type="protein sequence ID" value="SNS32523.1"/>
    <property type="molecule type" value="Genomic_DNA"/>
</dbReference>
<dbReference type="SUPFAM" id="SSF49899">
    <property type="entry name" value="Concanavalin A-like lectins/glucanases"/>
    <property type="match status" value="1"/>
</dbReference>